<comment type="similarity">
    <text evidence="1 6">Belongs to the phosphohexose mutase family.</text>
</comment>
<evidence type="ECO:0000259" key="8">
    <source>
        <dbReference type="Pfam" id="PF02878"/>
    </source>
</evidence>
<dbReference type="SUPFAM" id="SSF55957">
    <property type="entry name" value="Phosphoglucomutase, C-terminal domain"/>
    <property type="match status" value="1"/>
</dbReference>
<dbReference type="OrthoDB" id="9803322at2"/>
<sequence>MVKLFGTDGIRGRANAFPMSAESVLQVAKLAALRFRNYGNTAIIGKDTRLSGYVFESCFVAGLLSLGMNAIIVGPVPTPCVSMLTVSLRCAFGVMISASHNEFRDNGIKFFDHRGLKISTDDESFIEENFHKKINTTNESFGKAKRLDDVTGRYLEFIKRAFPSDLSLKGIKILLDCANGSMYKIAESVFWELGAEVVTINNAPNGNNINLDCGTMHTQGMQERVKREKAHIGIAFDGDGDRLVVADENGNVIDGDQLIASIVRLFLRLGRLSSGTVVLTVASSMALENFLHGLGLRTVRSNVGDREVLKRMIETGANLGGEPSGHIIIRDYVNTSDGLIAALQLLHLMVIDGASASEITANFTPIPRILRNVDLGSSDGHLKLVAAEQYISKNVIGDERIVLRKSGTENVIRIIGEGSNISRIEAIVQDLVEITSRTS</sequence>
<dbReference type="GO" id="GO:0008966">
    <property type="term" value="F:phosphoglucosamine mutase activity"/>
    <property type="evidence" value="ECO:0007669"/>
    <property type="project" value="UniProtKB-UniRule"/>
</dbReference>
<comment type="catalytic activity">
    <reaction evidence="6">
        <text>alpha-D-glucosamine 1-phosphate = D-glucosamine 6-phosphate</text>
        <dbReference type="Rhea" id="RHEA:23424"/>
        <dbReference type="ChEBI" id="CHEBI:58516"/>
        <dbReference type="ChEBI" id="CHEBI:58725"/>
        <dbReference type="EC" id="5.4.2.10"/>
    </reaction>
</comment>
<dbReference type="KEGG" id="nhm:NHE_0692"/>
<dbReference type="InterPro" id="IPR006352">
    <property type="entry name" value="GlmM_bact"/>
</dbReference>
<evidence type="ECO:0000313" key="11">
    <source>
        <dbReference type="EMBL" id="AHX11625.1"/>
    </source>
</evidence>
<dbReference type="InterPro" id="IPR005841">
    <property type="entry name" value="Alpha-D-phosphohexomutase_SF"/>
</dbReference>
<dbReference type="RefSeq" id="WP_038559886.1">
    <property type="nucleotide sequence ID" value="NZ_CP007481.1"/>
</dbReference>
<dbReference type="EMBL" id="CP007481">
    <property type="protein sequence ID" value="AHX11625.1"/>
    <property type="molecule type" value="Genomic_DNA"/>
</dbReference>
<dbReference type="FunFam" id="3.40.120.10:FF:000001">
    <property type="entry name" value="Phosphoglucosamine mutase"/>
    <property type="match status" value="1"/>
</dbReference>
<dbReference type="Pfam" id="PF00408">
    <property type="entry name" value="PGM_PMM_IV"/>
    <property type="match status" value="1"/>
</dbReference>
<evidence type="ECO:0000256" key="6">
    <source>
        <dbReference type="HAMAP-Rule" id="MF_01554"/>
    </source>
</evidence>
<feature type="domain" description="Alpha-D-phosphohexomutase alpha/beta/alpha" evidence="10">
    <location>
        <begin position="254"/>
        <end position="362"/>
    </location>
</feature>
<dbReference type="PANTHER" id="PTHR42946:SF1">
    <property type="entry name" value="PHOSPHOGLUCOMUTASE (ALPHA-D-GLUCOSE-1,6-BISPHOSPHATE-DEPENDENT)"/>
    <property type="match status" value="1"/>
</dbReference>
<keyword evidence="5 6" id="KW-0413">Isomerase</keyword>
<dbReference type="Proteomes" id="UP000023755">
    <property type="component" value="Chromosome"/>
</dbReference>
<comment type="cofactor">
    <cofactor evidence="6">
        <name>Mg(2+)</name>
        <dbReference type="ChEBI" id="CHEBI:18420"/>
    </cofactor>
    <text evidence="6">Binds 1 Mg(2+) ion per subunit.</text>
</comment>
<dbReference type="InterPro" id="IPR005844">
    <property type="entry name" value="A-D-PHexomutase_a/b/a-I"/>
</dbReference>
<dbReference type="InterPro" id="IPR005845">
    <property type="entry name" value="A-D-PHexomutase_a/b/a-II"/>
</dbReference>
<protein>
    <recommendedName>
        <fullName evidence="6">Phosphoglucosamine mutase</fullName>
        <ecNumber evidence="6">5.4.2.10</ecNumber>
    </recommendedName>
</protein>
<dbReference type="HAMAP" id="MF_01554_B">
    <property type="entry name" value="GlmM_B"/>
    <property type="match status" value="1"/>
</dbReference>
<dbReference type="EC" id="5.4.2.10" evidence="6"/>
<accession>X5HMD7</accession>
<feature type="binding site" evidence="6">
    <location>
        <position position="237"/>
    </location>
    <ligand>
        <name>Mg(2+)</name>
        <dbReference type="ChEBI" id="CHEBI:18420"/>
    </ligand>
</feature>
<dbReference type="Pfam" id="PF02880">
    <property type="entry name" value="PGM_PMM_III"/>
    <property type="match status" value="1"/>
</dbReference>
<dbReference type="SUPFAM" id="SSF53738">
    <property type="entry name" value="Phosphoglucomutase, first 3 domains"/>
    <property type="match status" value="3"/>
</dbReference>
<evidence type="ECO:0000259" key="10">
    <source>
        <dbReference type="Pfam" id="PF02880"/>
    </source>
</evidence>
<dbReference type="InterPro" id="IPR036900">
    <property type="entry name" value="A-D-PHexomutase_C_sf"/>
</dbReference>
<evidence type="ECO:0000256" key="5">
    <source>
        <dbReference type="ARBA" id="ARBA00023235"/>
    </source>
</evidence>
<dbReference type="AlphaFoldDB" id="X5HMD7"/>
<dbReference type="GO" id="GO:0005829">
    <property type="term" value="C:cytosol"/>
    <property type="evidence" value="ECO:0007669"/>
    <property type="project" value="TreeGrafter"/>
</dbReference>
<feature type="modified residue" description="Phosphoserine" evidence="6">
    <location>
        <position position="99"/>
    </location>
</feature>
<gene>
    <name evidence="6 11" type="primary">glmM</name>
    <name evidence="11" type="ORF">NHE_0692</name>
</gene>
<name>X5HMD7_9RICK</name>
<proteinExistence type="inferred from homology"/>
<evidence type="ECO:0000313" key="12">
    <source>
        <dbReference type="Proteomes" id="UP000023755"/>
    </source>
</evidence>
<evidence type="ECO:0000256" key="4">
    <source>
        <dbReference type="ARBA" id="ARBA00022842"/>
    </source>
</evidence>
<dbReference type="InterPro" id="IPR005843">
    <property type="entry name" value="A-D-PHexomutase_C"/>
</dbReference>
<dbReference type="GO" id="GO:0006048">
    <property type="term" value="P:UDP-N-acetylglucosamine biosynthetic process"/>
    <property type="evidence" value="ECO:0007669"/>
    <property type="project" value="TreeGrafter"/>
</dbReference>
<comment type="function">
    <text evidence="6">Catalyzes the conversion of glucosamine-6-phosphate to glucosamine-1-phosphate.</text>
</comment>
<evidence type="ECO:0000256" key="3">
    <source>
        <dbReference type="ARBA" id="ARBA00022723"/>
    </source>
</evidence>
<keyword evidence="4 6" id="KW-0460">Magnesium</keyword>
<feature type="binding site" description="via phosphate group" evidence="6">
    <location>
        <position position="99"/>
    </location>
    <ligand>
        <name>Mg(2+)</name>
        <dbReference type="ChEBI" id="CHEBI:18420"/>
    </ligand>
</feature>
<feature type="domain" description="Alpha-D-phosphohexomutase alpha/beta/alpha" evidence="8">
    <location>
        <begin position="3"/>
        <end position="133"/>
    </location>
</feature>
<dbReference type="GO" id="GO:0000287">
    <property type="term" value="F:magnesium ion binding"/>
    <property type="evidence" value="ECO:0007669"/>
    <property type="project" value="UniProtKB-UniRule"/>
</dbReference>
<evidence type="ECO:0000256" key="1">
    <source>
        <dbReference type="ARBA" id="ARBA00010231"/>
    </source>
</evidence>
<feature type="active site" description="Phosphoserine intermediate" evidence="6">
    <location>
        <position position="99"/>
    </location>
</feature>
<feature type="domain" description="Alpha-D-phosphohexomutase alpha/beta/alpha" evidence="9">
    <location>
        <begin position="153"/>
        <end position="250"/>
    </location>
</feature>
<dbReference type="Pfam" id="PF02878">
    <property type="entry name" value="PGM_PMM_I"/>
    <property type="match status" value="1"/>
</dbReference>
<dbReference type="HOGENOM" id="CLU_016950_7_0_5"/>
<dbReference type="Gene3D" id="3.40.120.10">
    <property type="entry name" value="Alpha-D-Glucose-1,6-Bisphosphate, subunit A, domain 3"/>
    <property type="match status" value="3"/>
</dbReference>
<evidence type="ECO:0000259" key="9">
    <source>
        <dbReference type="Pfam" id="PF02879"/>
    </source>
</evidence>
<dbReference type="GO" id="GO:0005975">
    <property type="term" value="P:carbohydrate metabolic process"/>
    <property type="evidence" value="ECO:0007669"/>
    <property type="project" value="InterPro"/>
</dbReference>
<dbReference type="Pfam" id="PF02879">
    <property type="entry name" value="PGM_PMM_II"/>
    <property type="match status" value="1"/>
</dbReference>
<keyword evidence="2 6" id="KW-0597">Phosphoprotein</keyword>
<comment type="PTM">
    <text evidence="6">Activated by phosphorylation.</text>
</comment>
<dbReference type="PRINTS" id="PR00509">
    <property type="entry name" value="PGMPMM"/>
</dbReference>
<keyword evidence="3 6" id="KW-0479">Metal-binding</keyword>
<feature type="binding site" evidence="6">
    <location>
        <position position="239"/>
    </location>
    <ligand>
        <name>Mg(2+)</name>
        <dbReference type="ChEBI" id="CHEBI:18420"/>
    </ligand>
</feature>
<organism evidence="11 12">
    <name type="scientific">Neorickettsia helminthoeca str. Oregon</name>
    <dbReference type="NCBI Taxonomy" id="1286528"/>
    <lineage>
        <taxon>Bacteria</taxon>
        <taxon>Pseudomonadati</taxon>
        <taxon>Pseudomonadota</taxon>
        <taxon>Alphaproteobacteria</taxon>
        <taxon>Rickettsiales</taxon>
        <taxon>Anaplasmataceae</taxon>
        <taxon>Neorickettsia</taxon>
    </lineage>
</organism>
<feature type="binding site" evidence="6">
    <location>
        <position position="241"/>
    </location>
    <ligand>
        <name>Mg(2+)</name>
        <dbReference type="ChEBI" id="CHEBI:18420"/>
    </ligand>
</feature>
<dbReference type="GO" id="GO:0004615">
    <property type="term" value="F:phosphomannomutase activity"/>
    <property type="evidence" value="ECO:0007669"/>
    <property type="project" value="TreeGrafter"/>
</dbReference>
<dbReference type="PANTHER" id="PTHR42946">
    <property type="entry name" value="PHOSPHOHEXOSE MUTASE"/>
    <property type="match status" value="1"/>
</dbReference>
<evidence type="ECO:0000259" key="7">
    <source>
        <dbReference type="Pfam" id="PF00408"/>
    </source>
</evidence>
<reference evidence="11 12" key="1">
    <citation type="submission" date="2014-03" db="EMBL/GenBank/DDBJ databases">
        <title>Sequencing and Comparison of Genomes and Transcriptome Profiles of Human Ehrlichiosis Agents.</title>
        <authorList>
            <person name="Lin M."/>
            <person name="Daugherty S.C."/>
            <person name="Nagaraj S."/>
            <person name="Cheng Z."/>
            <person name="Xiong Q."/>
            <person name="Lin F.-Y."/>
            <person name="Sengamalay N."/>
            <person name="Ott S."/>
            <person name="Godinez A."/>
            <person name="Tallon L.J."/>
            <person name="Sadzewicz L."/>
            <person name="Fraser C.M."/>
            <person name="Dunning Hotopp J.C."/>
            <person name="Rikihisa Y."/>
        </authorList>
    </citation>
    <scope>NUCLEOTIDE SEQUENCE [LARGE SCALE GENOMIC DNA]</scope>
    <source>
        <strain evidence="11 12">Oregon</strain>
    </source>
</reference>
<dbReference type="InterPro" id="IPR050060">
    <property type="entry name" value="Phosphoglucosamine_mutase"/>
</dbReference>
<feature type="domain" description="Alpha-D-phosphohexomutase C-terminal" evidence="7">
    <location>
        <begin position="388"/>
        <end position="433"/>
    </location>
</feature>
<dbReference type="InterPro" id="IPR016055">
    <property type="entry name" value="A-D-PHexomutase_a/b/a-I/II/III"/>
</dbReference>
<dbReference type="Gene3D" id="3.30.310.50">
    <property type="entry name" value="Alpha-D-phosphohexomutase, C-terminal domain"/>
    <property type="match status" value="1"/>
</dbReference>
<dbReference type="GO" id="GO:0009252">
    <property type="term" value="P:peptidoglycan biosynthetic process"/>
    <property type="evidence" value="ECO:0007669"/>
    <property type="project" value="TreeGrafter"/>
</dbReference>
<dbReference type="InterPro" id="IPR005846">
    <property type="entry name" value="A-D-PHexomutase_a/b/a-III"/>
</dbReference>
<keyword evidence="12" id="KW-1185">Reference proteome</keyword>
<dbReference type="FunFam" id="3.40.120.10:FF:000003">
    <property type="entry name" value="Phosphoglucosamine mutase"/>
    <property type="match status" value="1"/>
</dbReference>
<evidence type="ECO:0000256" key="2">
    <source>
        <dbReference type="ARBA" id="ARBA00022553"/>
    </source>
</evidence>
<dbReference type="NCBIfam" id="TIGR01455">
    <property type="entry name" value="glmM"/>
    <property type="match status" value="1"/>
</dbReference>
<dbReference type="STRING" id="1286528.NHE_0692"/>